<name>B8AQU5_ORYSI</name>
<evidence type="ECO:0000313" key="2">
    <source>
        <dbReference type="Proteomes" id="UP000007015"/>
    </source>
</evidence>
<reference evidence="1 2" key="1">
    <citation type="journal article" date="2005" name="PLoS Biol.">
        <title>The genomes of Oryza sativa: a history of duplications.</title>
        <authorList>
            <person name="Yu J."/>
            <person name="Wang J."/>
            <person name="Lin W."/>
            <person name="Li S."/>
            <person name="Li H."/>
            <person name="Zhou J."/>
            <person name="Ni P."/>
            <person name="Dong W."/>
            <person name="Hu S."/>
            <person name="Zeng C."/>
            <person name="Zhang J."/>
            <person name="Zhang Y."/>
            <person name="Li R."/>
            <person name="Xu Z."/>
            <person name="Li S."/>
            <person name="Li X."/>
            <person name="Zheng H."/>
            <person name="Cong L."/>
            <person name="Lin L."/>
            <person name="Yin J."/>
            <person name="Geng J."/>
            <person name="Li G."/>
            <person name="Shi J."/>
            <person name="Liu J."/>
            <person name="Lv H."/>
            <person name="Li J."/>
            <person name="Wang J."/>
            <person name="Deng Y."/>
            <person name="Ran L."/>
            <person name="Shi X."/>
            <person name="Wang X."/>
            <person name="Wu Q."/>
            <person name="Li C."/>
            <person name="Ren X."/>
            <person name="Wang J."/>
            <person name="Wang X."/>
            <person name="Li D."/>
            <person name="Liu D."/>
            <person name="Zhang X."/>
            <person name="Ji Z."/>
            <person name="Zhao W."/>
            <person name="Sun Y."/>
            <person name="Zhang Z."/>
            <person name="Bao J."/>
            <person name="Han Y."/>
            <person name="Dong L."/>
            <person name="Ji J."/>
            <person name="Chen P."/>
            <person name="Wu S."/>
            <person name="Liu J."/>
            <person name="Xiao Y."/>
            <person name="Bu D."/>
            <person name="Tan J."/>
            <person name="Yang L."/>
            <person name="Ye C."/>
            <person name="Zhang J."/>
            <person name="Xu J."/>
            <person name="Zhou Y."/>
            <person name="Yu Y."/>
            <person name="Zhang B."/>
            <person name="Zhuang S."/>
            <person name="Wei H."/>
            <person name="Liu B."/>
            <person name="Lei M."/>
            <person name="Yu H."/>
            <person name="Li Y."/>
            <person name="Xu H."/>
            <person name="Wei S."/>
            <person name="He X."/>
            <person name="Fang L."/>
            <person name="Zhang Z."/>
            <person name="Zhang Y."/>
            <person name="Huang X."/>
            <person name="Su Z."/>
            <person name="Tong W."/>
            <person name="Li J."/>
            <person name="Tong Z."/>
            <person name="Li S."/>
            <person name="Ye J."/>
            <person name="Wang L."/>
            <person name="Fang L."/>
            <person name="Lei T."/>
            <person name="Chen C."/>
            <person name="Chen H."/>
            <person name="Xu Z."/>
            <person name="Li H."/>
            <person name="Huang H."/>
            <person name="Zhang F."/>
            <person name="Xu H."/>
            <person name="Li N."/>
            <person name="Zhao C."/>
            <person name="Li S."/>
            <person name="Dong L."/>
            <person name="Huang Y."/>
            <person name="Li L."/>
            <person name="Xi Y."/>
            <person name="Qi Q."/>
            <person name="Li W."/>
            <person name="Zhang B."/>
            <person name="Hu W."/>
            <person name="Zhang Y."/>
            <person name="Tian X."/>
            <person name="Jiao Y."/>
            <person name="Liang X."/>
            <person name="Jin J."/>
            <person name="Gao L."/>
            <person name="Zheng W."/>
            <person name="Hao B."/>
            <person name="Liu S."/>
            <person name="Wang W."/>
            <person name="Yuan L."/>
            <person name="Cao M."/>
            <person name="McDermott J."/>
            <person name="Samudrala R."/>
            <person name="Wang J."/>
            <person name="Wong G.K."/>
            <person name="Yang H."/>
        </authorList>
    </citation>
    <scope>NUCLEOTIDE SEQUENCE [LARGE SCALE GENOMIC DNA]</scope>
    <source>
        <strain evidence="2">cv. 93-11</strain>
    </source>
</reference>
<gene>
    <name evidence="1" type="ORF">OsI_10541</name>
</gene>
<organism evidence="1 2">
    <name type="scientific">Oryza sativa subsp. indica</name>
    <name type="common">Rice</name>
    <dbReference type="NCBI Taxonomy" id="39946"/>
    <lineage>
        <taxon>Eukaryota</taxon>
        <taxon>Viridiplantae</taxon>
        <taxon>Streptophyta</taxon>
        <taxon>Embryophyta</taxon>
        <taxon>Tracheophyta</taxon>
        <taxon>Spermatophyta</taxon>
        <taxon>Magnoliopsida</taxon>
        <taxon>Liliopsida</taxon>
        <taxon>Poales</taxon>
        <taxon>Poaceae</taxon>
        <taxon>BOP clade</taxon>
        <taxon>Oryzoideae</taxon>
        <taxon>Oryzeae</taxon>
        <taxon>Oryzinae</taxon>
        <taxon>Oryza</taxon>
        <taxon>Oryza sativa</taxon>
    </lineage>
</organism>
<evidence type="ECO:0000313" key="1">
    <source>
        <dbReference type="EMBL" id="EEC74771.1"/>
    </source>
</evidence>
<dbReference type="Gramene" id="BGIOSGA012125-TA">
    <property type="protein sequence ID" value="BGIOSGA012125-PA"/>
    <property type="gene ID" value="BGIOSGA012125"/>
</dbReference>
<dbReference type="AlphaFoldDB" id="B8AQU5"/>
<proteinExistence type="predicted"/>
<dbReference type="EMBL" id="CM000128">
    <property type="protein sequence ID" value="EEC74771.1"/>
    <property type="molecule type" value="Genomic_DNA"/>
</dbReference>
<dbReference type="Proteomes" id="UP000007015">
    <property type="component" value="Chromosome 3"/>
</dbReference>
<accession>B8AQU5</accession>
<sequence length="72" mass="7815">MRGEAKGADDRGVAEEQRVHVQGADAGVVEEIDGRERLPAAVRCSGQRRGVDHLVDMEAGYDVVKDIEGERP</sequence>
<protein>
    <submittedName>
        <fullName evidence="1">Uncharacterized protein</fullName>
    </submittedName>
</protein>
<keyword evidence="2" id="KW-1185">Reference proteome</keyword>
<dbReference type="HOGENOM" id="CLU_2726682_0_0_1"/>